<dbReference type="InterPro" id="IPR052350">
    <property type="entry name" value="Metallo-dep_Lactonases"/>
</dbReference>
<dbReference type="HOGENOM" id="CLU_044590_1_0_1"/>
<dbReference type="InterPro" id="IPR032466">
    <property type="entry name" value="Metal_Hydrolase"/>
</dbReference>
<name>A0A0D2DFQ6_9EURO</name>
<evidence type="ECO:0000259" key="2">
    <source>
        <dbReference type="Pfam" id="PF04909"/>
    </source>
</evidence>
<dbReference type="STRING" id="569365.A0A0D2DFQ6"/>
<evidence type="ECO:0000313" key="3">
    <source>
        <dbReference type="EMBL" id="KIW34499.1"/>
    </source>
</evidence>
<sequence>MSSQQDSGASRYIVDSHIHLYAASHIPSLNWTGDLAADHPLNRQYSLDEYRGATRDRSQELRGFVFLETDRKSGLRDTQWQDALEEVDFLFRIARGSPREGEGHRPEDGGLVLGIVPWAPVPAGATALAKYVGQVQERAGEEWPLVKGFRYLVQDKPAGVMLQEQFIEGLQWLGGHGLTFDLGVDARSGGIHQLQEACTMMERVYAGGNGLRIIINHFCKPNLRLSAREALANGGHPDFTEWKDCIEQMGRHESTYMKLSGFFSELPEQDESSPPDVAALVERTKPWVDVVFKAFGPSRIMFGSDWPVCNVGGPGVVKSWSHWHELVEAILASQELTADEQAQIWSGTAVKAYGINLPVS</sequence>
<dbReference type="EMBL" id="KN847040">
    <property type="protein sequence ID" value="KIW34499.1"/>
    <property type="molecule type" value="Genomic_DNA"/>
</dbReference>
<accession>A0A0D2DFQ6</accession>
<keyword evidence="4" id="KW-1185">Reference proteome</keyword>
<dbReference type="GO" id="GO:0016787">
    <property type="term" value="F:hydrolase activity"/>
    <property type="evidence" value="ECO:0007669"/>
    <property type="project" value="InterPro"/>
</dbReference>
<dbReference type="VEuPathDB" id="FungiDB:PV07_01275"/>
<reference evidence="3 4" key="1">
    <citation type="submission" date="2015-01" db="EMBL/GenBank/DDBJ databases">
        <title>The Genome Sequence of Cladophialophora immunda CBS83496.</title>
        <authorList>
            <consortium name="The Broad Institute Genomics Platform"/>
            <person name="Cuomo C."/>
            <person name="de Hoog S."/>
            <person name="Gorbushina A."/>
            <person name="Stielow B."/>
            <person name="Teixiera M."/>
            <person name="Abouelleil A."/>
            <person name="Chapman S.B."/>
            <person name="Priest M."/>
            <person name="Young S.K."/>
            <person name="Wortman J."/>
            <person name="Nusbaum C."/>
            <person name="Birren B."/>
        </authorList>
    </citation>
    <scope>NUCLEOTIDE SEQUENCE [LARGE SCALE GENOMIC DNA]</scope>
    <source>
        <strain evidence="3 4">CBS 83496</strain>
    </source>
</reference>
<dbReference type="GeneID" id="27340469"/>
<dbReference type="RefSeq" id="XP_016254715.1">
    <property type="nucleotide sequence ID" value="XM_016387787.1"/>
</dbReference>
<gene>
    <name evidence="3" type="ORF">PV07_01275</name>
</gene>
<dbReference type="Gene3D" id="3.20.20.140">
    <property type="entry name" value="Metal-dependent hydrolases"/>
    <property type="match status" value="1"/>
</dbReference>
<comment type="similarity">
    <text evidence="1">Belongs to the metallo-dependent hydrolases superfamily.</text>
</comment>
<dbReference type="OrthoDB" id="2135488at2759"/>
<feature type="domain" description="Amidohydrolase-related" evidence="2">
    <location>
        <begin position="144"/>
        <end position="355"/>
    </location>
</feature>
<organism evidence="3 4">
    <name type="scientific">Cladophialophora immunda</name>
    <dbReference type="NCBI Taxonomy" id="569365"/>
    <lineage>
        <taxon>Eukaryota</taxon>
        <taxon>Fungi</taxon>
        <taxon>Dikarya</taxon>
        <taxon>Ascomycota</taxon>
        <taxon>Pezizomycotina</taxon>
        <taxon>Eurotiomycetes</taxon>
        <taxon>Chaetothyriomycetidae</taxon>
        <taxon>Chaetothyriales</taxon>
        <taxon>Herpotrichiellaceae</taxon>
        <taxon>Cladophialophora</taxon>
    </lineage>
</organism>
<protein>
    <recommendedName>
        <fullName evidence="2">Amidohydrolase-related domain-containing protein</fullName>
    </recommendedName>
</protein>
<dbReference type="PANTHER" id="PTHR43569">
    <property type="entry name" value="AMIDOHYDROLASE"/>
    <property type="match status" value="1"/>
</dbReference>
<dbReference type="InterPro" id="IPR006680">
    <property type="entry name" value="Amidohydro-rel"/>
</dbReference>
<dbReference type="Proteomes" id="UP000054466">
    <property type="component" value="Unassembled WGS sequence"/>
</dbReference>
<evidence type="ECO:0000256" key="1">
    <source>
        <dbReference type="ARBA" id="ARBA00038310"/>
    </source>
</evidence>
<dbReference type="Pfam" id="PF04909">
    <property type="entry name" value="Amidohydro_2"/>
    <property type="match status" value="1"/>
</dbReference>
<dbReference type="AlphaFoldDB" id="A0A0D2DFQ6"/>
<dbReference type="SUPFAM" id="SSF51556">
    <property type="entry name" value="Metallo-dependent hydrolases"/>
    <property type="match status" value="1"/>
</dbReference>
<evidence type="ECO:0000313" key="4">
    <source>
        <dbReference type="Proteomes" id="UP000054466"/>
    </source>
</evidence>
<proteinExistence type="inferred from homology"/>
<dbReference type="PANTHER" id="PTHR43569:SF2">
    <property type="entry name" value="AMIDOHYDROLASE-RELATED DOMAIN-CONTAINING PROTEIN"/>
    <property type="match status" value="1"/>
</dbReference>